<evidence type="ECO:0000313" key="2">
    <source>
        <dbReference type="EMBL" id="CBX93340.1"/>
    </source>
</evidence>
<dbReference type="AlphaFoldDB" id="E4ZNX1"/>
<protein>
    <submittedName>
        <fullName evidence="2">Predicted protein</fullName>
    </submittedName>
</protein>
<feature type="signal peptide" evidence="1">
    <location>
        <begin position="1"/>
        <end position="32"/>
    </location>
</feature>
<sequence>MCLPLAATANNPHFLFFFFLFFFFFAFRPCLATGACHGGPPSSRQLSRTRKIARPLSDNASVRNPTRLPTAGFGRLTFFSPLDIGRAN</sequence>
<keyword evidence="3" id="KW-1185">Reference proteome</keyword>
<reference evidence="3" key="1">
    <citation type="journal article" date="2011" name="Nat. Commun.">
        <title>Effector diversification within compartments of the Leptosphaeria maculans genome affected by Repeat-Induced Point mutations.</title>
        <authorList>
            <person name="Rouxel T."/>
            <person name="Grandaubert J."/>
            <person name="Hane J.K."/>
            <person name="Hoede C."/>
            <person name="van de Wouw A.P."/>
            <person name="Couloux A."/>
            <person name="Dominguez V."/>
            <person name="Anthouard V."/>
            <person name="Bally P."/>
            <person name="Bourras S."/>
            <person name="Cozijnsen A.J."/>
            <person name="Ciuffetti L.M."/>
            <person name="Degrave A."/>
            <person name="Dilmaghani A."/>
            <person name="Duret L."/>
            <person name="Fudal I."/>
            <person name="Goodwin S.B."/>
            <person name="Gout L."/>
            <person name="Glaser N."/>
            <person name="Linglin J."/>
            <person name="Kema G.H.J."/>
            <person name="Lapalu N."/>
            <person name="Lawrence C.B."/>
            <person name="May K."/>
            <person name="Meyer M."/>
            <person name="Ollivier B."/>
            <person name="Poulain J."/>
            <person name="Schoch C.L."/>
            <person name="Simon A."/>
            <person name="Spatafora J.W."/>
            <person name="Stachowiak A."/>
            <person name="Turgeon B.G."/>
            <person name="Tyler B.M."/>
            <person name="Vincent D."/>
            <person name="Weissenbach J."/>
            <person name="Amselem J."/>
            <person name="Quesneville H."/>
            <person name="Oliver R.P."/>
            <person name="Wincker P."/>
            <person name="Balesdent M.-H."/>
            <person name="Howlett B.J."/>
        </authorList>
    </citation>
    <scope>NUCLEOTIDE SEQUENCE [LARGE SCALE GENOMIC DNA]</scope>
    <source>
        <strain evidence="3">JN3 / isolate v23.1.3 / race Av1-4-5-6-7-8</strain>
    </source>
</reference>
<evidence type="ECO:0000256" key="1">
    <source>
        <dbReference type="SAM" id="SignalP"/>
    </source>
</evidence>
<gene>
    <name evidence="2" type="ORF">LEMA_uP042410.1</name>
</gene>
<proteinExistence type="predicted"/>
<evidence type="ECO:0000313" key="3">
    <source>
        <dbReference type="Proteomes" id="UP000002668"/>
    </source>
</evidence>
<name>E4ZNX1_LEPMJ</name>
<feature type="chain" id="PRO_5003193072" evidence="1">
    <location>
        <begin position="33"/>
        <end position="88"/>
    </location>
</feature>
<keyword evidence="1" id="KW-0732">Signal</keyword>
<dbReference type="EMBL" id="FP929105">
    <property type="protein sequence ID" value="CBX93340.1"/>
    <property type="molecule type" value="Genomic_DNA"/>
</dbReference>
<dbReference type="Proteomes" id="UP000002668">
    <property type="component" value="Genome"/>
</dbReference>
<dbReference type="VEuPathDB" id="FungiDB:LEMA_uP042410.1"/>
<organism evidence="3">
    <name type="scientific">Leptosphaeria maculans (strain JN3 / isolate v23.1.3 / race Av1-4-5-6-7-8)</name>
    <name type="common">Blackleg fungus</name>
    <name type="synonym">Phoma lingam</name>
    <dbReference type="NCBI Taxonomy" id="985895"/>
    <lineage>
        <taxon>Eukaryota</taxon>
        <taxon>Fungi</taxon>
        <taxon>Dikarya</taxon>
        <taxon>Ascomycota</taxon>
        <taxon>Pezizomycotina</taxon>
        <taxon>Dothideomycetes</taxon>
        <taxon>Pleosporomycetidae</taxon>
        <taxon>Pleosporales</taxon>
        <taxon>Pleosporineae</taxon>
        <taxon>Leptosphaeriaceae</taxon>
        <taxon>Plenodomus</taxon>
        <taxon>Plenodomus lingam/Leptosphaeria maculans species complex</taxon>
    </lineage>
</organism>
<dbReference type="InParanoid" id="E4ZNX1"/>
<dbReference type="HOGENOM" id="CLU_2469497_0_0_1"/>
<accession>E4ZNX1</accession>